<proteinExistence type="predicted"/>
<evidence type="ECO:0000313" key="5">
    <source>
        <dbReference type="Proteomes" id="UP001149163"/>
    </source>
</evidence>
<dbReference type="RefSeq" id="XP_056538157.1">
    <property type="nucleotide sequence ID" value="XM_056692200.1"/>
</dbReference>
<dbReference type="AlphaFoldDB" id="A0A9W9HNE2"/>
<keyword evidence="3" id="KW-0732">Signal</keyword>
<dbReference type="GO" id="GO:0004674">
    <property type="term" value="F:protein serine/threonine kinase activity"/>
    <property type="evidence" value="ECO:0007669"/>
    <property type="project" value="UniProtKB-KW"/>
</dbReference>
<feature type="repeat" description="ANK" evidence="1">
    <location>
        <begin position="104"/>
        <end position="136"/>
    </location>
</feature>
<dbReference type="InterPro" id="IPR002110">
    <property type="entry name" value="Ankyrin_rpt"/>
</dbReference>
<feature type="chain" id="PRO_5040979525" evidence="3">
    <location>
        <begin position="16"/>
        <end position="800"/>
    </location>
</feature>
<feature type="signal peptide" evidence="3">
    <location>
        <begin position="1"/>
        <end position="15"/>
    </location>
</feature>
<dbReference type="PANTHER" id="PTHR46082">
    <property type="entry name" value="ATP/GTP-BINDING PROTEIN-RELATED"/>
    <property type="match status" value="1"/>
</dbReference>
<evidence type="ECO:0000256" key="2">
    <source>
        <dbReference type="SAM" id="MobiDB-lite"/>
    </source>
</evidence>
<name>A0A9W9HNE2_9EURO</name>
<reference evidence="4" key="1">
    <citation type="submission" date="2022-11" db="EMBL/GenBank/DDBJ databases">
        <authorList>
            <person name="Petersen C."/>
        </authorList>
    </citation>
    <scope>NUCLEOTIDE SEQUENCE</scope>
    <source>
        <strain evidence="4">IBT 26290</strain>
    </source>
</reference>
<dbReference type="EMBL" id="JAPQKN010000008">
    <property type="protein sequence ID" value="KAJ5150824.1"/>
    <property type="molecule type" value="Genomic_DNA"/>
</dbReference>
<dbReference type="Proteomes" id="UP001149163">
    <property type="component" value="Unassembled WGS sequence"/>
</dbReference>
<dbReference type="GeneID" id="81431376"/>
<feature type="region of interest" description="Disordered" evidence="2">
    <location>
        <begin position="250"/>
        <end position="271"/>
    </location>
</feature>
<dbReference type="PROSITE" id="PS50088">
    <property type="entry name" value="ANK_REPEAT"/>
    <property type="match status" value="2"/>
</dbReference>
<dbReference type="PANTHER" id="PTHR46082:SF11">
    <property type="entry name" value="AAA+ ATPASE DOMAIN-CONTAINING PROTEIN-RELATED"/>
    <property type="match status" value="1"/>
</dbReference>
<keyword evidence="4" id="KW-0723">Serine/threonine-protein kinase</keyword>
<dbReference type="Gene3D" id="1.25.40.10">
    <property type="entry name" value="Tetratricopeptide repeat domain"/>
    <property type="match status" value="3"/>
</dbReference>
<keyword evidence="4" id="KW-0808">Transferase</keyword>
<keyword evidence="4" id="KW-0418">Kinase</keyword>
<feature type="repeat" description="ANK" evidence="1">
    <location>
        <begin position="33"/>
        <end position="67"/>
    </location>
</feature>
<gene>
    <name evidence="4" type="ORF">N7482_010076</name>
</gene>
<evidence type="ECO:0000256" key="1">
    <source>
        <dbReference type="PROSITE-ProRule" id="PRU00023"/>
    </source>
</evidence>
<accession>A0A9W9HNE2</accession>
<dbReference type="OrthoDB" id="4062651at2759"/>
<dbReference type="Gene3D" id="1.25.40.20">
    <property type="entry name" value="Ankyrin repeat-containing domain"/>
    <property type="match status" value="1"/>
</dbReference>
<dbReference type="InterPro" id="IPR036770">
    <property type="entry name" value="Ankyrin_rpt-contain_sf"/>
</dbReference>
<dbReference type="InterPro" id="IPR053137">
    <property type="entry name" value="NLR-like"/>
</dbReference>
<dbReference type="SUPFAM" id="SSF48403">
    <property type="entry name" value="Ankyrin repeat"/>
    <property type="match status" value="1"/>
</dbReference>
<keyword evidence="1" id="KW-0040">ANK repeat</keyword>
<dbReference type="Pfam" id="PF13374">
    <property type="entry name" value="TPR_10"/>
    <property type="match status" value="1"/>
</dbReference>
<protein>
    <submittedName>
        <fullName evidence="4">Serine/threonine protein kinase</fullName>
    </submittedName>
</protein>
<keyword evidence="5" id="KW-1185">Reference proteome</keyword>
<organism evidence="4 5">
    <name type="scientific">Penicillium canariense</name>
    <dbReference type="NCBI Taxonomy" id="189055"/>
    <lineage>
        <taxon>Eukaryota</taxon>
        <taxon>Fungi</taxon>
        <taxon>Dikarya</taxon>
        <taxon>Ascomycota</taxon>
        <taxon>Pezizomycotina</taxon>
        <taxon>Eurotiomycetes</taxon>
        <taxon>Eurotiomycetidae</taxon>
        <taxon>Eurotiales</taxon>
        <taxon>Aspergillaceae</taxon>
        <taxon>Penicillium</taxon>
    </lineage>
</organism>
<dbReference type="SUPFAM" id="SSF48452">
    <property type="entry name" value="TPR-like"/>
    <property type="match status" value="2"/>
</dbReference>
<reference evidence="4" key="2">
    <citation type="journal article" date="2023" name="IMA Fungus">
        <title>Comparative genomic study of the Penicillium genus elucidates a diverse pangenome and 15 lateral gene transfer events.</title>
        <authorList>
            <person name="Petersen C."/>
            <person name="Sorensen T."/>
            <person name="Nielsen M.R."/>
            <person name="Sondergaard T.E."/>
            <person name="Sorensen J.L."/>
            <person name="Fitzpatrick D.A."/>
            <person name="Frisvad J.C."/>
            <person name="Nielsen K.L."/>
        </authorList>
    </citation>
    <scope>NUCLEOTIDE SEQUENCE</scope>
    <source>
        <strain evidence="4">IBT 26290</strain>
    </source>
</reference>
<evidence type="ECO:0000256" key="3">
    <source>
        <dbReference type="SAM" id="SignalP"/>
    </source>
</evidence>
<evidence type="ECO:0000313" key="4">
    <source>
        <dbReference type="EMBL" id="KAJ5150824.1"/>
    </source>
</evidence>
<dbReference type="InterPro" id="IPR011990">
    <property type="entry name" value="TPR-like_helical_dom_sf"/>
</dbReference>
<sequence>MHIPLLFVAIGLGNAATVQLLLDRGARLDIRWDDKDPLEAAVTASNCDGDTIDLLLERGAAVELRGHTILHRAAMGRATVRGVHVLFHLLEHERVRALVNTCVEGVTALGMAVYAGNVSGVHALLQAGAVVESGEVLERLVGIAVEAGRRPRTASPTWTERAPDGEELYQWRVGMEEIVLASGEGGRVGGGGGMRMFVGDRERLTPGAFLEDIEGLEEAGEEEEYLEELRQLREYVQRRMIEEGIADSTTPEGLERWLGDHPVSPNDDKENRNAIADLEGSLQKLKLEREETELSGGDGTESVAERQAKLRKAVELQRQRLGDTDLATLRAMTNLYECLANQGKFDEASALHQTVLEQRQAQLPPDHIELWGSLVDKTYMTWGLGRVQEANDYALALSLNAVDTFGAHHPVTIKVETARAGIESSLGNHAEAVRIQEAVLELDKRASCSQPISDPNPDLDFHEPLFYLRASLTLDYCRAHNLPAATELSNSLSYRLDIAKPKEFFHIFDTLLGVAAGLDLHAQHEASEPILTAVVETCLKTHRNRKSYATQTALERLASHYGQRGLWEKQAKTLATLVDQLKSTVGPEHADTIQQKRGLATALGKCGGWVEAGLLQEQVLKALEEEQQQASSPNSTPSPSQSLELEIAAIKTSLCETLRHQNQLTSSESHGWDAVHFYRAALGADHARTLSAEYQLGLTLSFASKPTEAITLLERRVASTVRTHGESHMQTSVAAQALCGALLRATRHAEAETQAVRCLEIARAVPEANDEMVGIALYIVAMCKARGGMRTRRARCMRRR</sequence>
<comment type="caution">
    <text evidence="4">The sequence shown here is derived from an EMBL/GenBank/DDBJ whole genome shotgun (WGS) entry which is preliminary data.</text>
</comment>
<dbReference type="SMART" id="SM00248">
    <property type="entry name" value="ANK"/>
    <property type="match status" value="4"/>
</dbReference>